<feature type="compositionally biased region" description="Polar residues" evidence="11">
    <location>
        <begin position="48"/>
        <end position="57"/>
    </location>
</feature>
<feature type="region of interest" description="Disordered" evidence="11">
    <location>
        <begin position="1"/>
        <end position="79"/>
    </location>
</feature>
<dbReference type="GO" id="GO:0005634">
    <property type="term" value="C:nucleus"/>
    <property type="evidence" value="ECO:0007669"/>
    <property type="project" value="UniProtKB-SubCell"/>
</dbReference>
<evidence type="ECO:0000256" key="6">
    <source>
        <dbReference type="ARBA" id="ARBA00022843"/>
    </source>
</evidence>
<feature type="coiled-coil region" evidence="10">
    <location>
        <begin position="577"/>
        <end position="615"/>
    </location>
</feature>
<evidence type="ECO:0000256" key="8">
    <source>
        <dbReference type="ARBA" id="ARBA00023163"/>
    </source>
</evidence>
<evidence type="ECO:0000256" key="11">
    <source>
        <dbReference type="SAM" id="MobiDB-lite"/>
    </source>
</evidence>
<keyword evidence="13" id="KW-0131">Cell cycle</keyword>
<dbReference type="AlphaFoldDB" id="A0A1D1XXC3"/>
<feature type="compositionally biased region" description="Basic and acidic residues" evidence="11">
    <location>
        <begin position="297"/>
        <end position="314"/>
    </location>
</feature>
<feature type="domain" description="Zinc-finger" evidence="12">
    <location>
        <begin position="86"/>
        <end position="185"/>
    </location>
</feature>
<name>A0A1D1XXC3_9ARAE</name>
<keyword evidence="3" id="KW-0963">Cytoplasm</keyword>
<evidence type="ECO:0000256" key="4">
    <source>
        <dbReference type="ARBA" id="ARBA00022499"/>
    </source>
</evidence>
<evidence type="ECO:0000259" key="12">
    <source>
        <dbReference type="Pfam" id="PF10497"/>
    </source>
</evidence>
<feature type="non-terminal residue" evidence="13">
    <location>
        <position position="1"/>
    </location>
</feature>
<evidence type="ECO:0000256" key="10">
    <source>
        <dbReference type="SAM" id="Coils"/>
    </source>
</evidence>
<dbReference type="GO" id="GO:0005737">
    <property type="term" value="C:cytoplasm"/>
    <property type="evidence" value="ECO:0007669"/>
    <property type="project" value="UniProtKB-SubCell"/>
</dbReference>
<sequence>HPQVTTPGRSQPPRLLAMAVPPVSPAKDEPAAASLKAGRKRKRPLPSASGSKPTHQPQPRGADGGPLPVPKRNKSPGVRVIGGRIYDPEHGKTCHQCRQKTMDFAAACNGTRRGKPCPIQFCHKCLLNRYGEKAEEMAAREDWSCPKCRGICNCSFCMKKKGHQPTGILVHAAKKTGYSSVSEMLQFNPTRSEADEVTKDADATSDRPPSSGKLVQREKKHGKEKSCAPNEVLDLKVQTSKSSKEKIESLNAGVKEKSKMSKLKRENCNVVVCDLTTINTNGKAKFLGKKVLDEGLGRRGKKDDKMGEREEELKGPQQKKKSTFERKTKWGSVNEKAQAFNGSSVHEEKGDLLKNISVEVQNPTKKQQMDIRKAFSDGAEKEVLVHEGGNGAESEVLPGVCKEKKHALSSTGDSPDSVVEMPEGTRLTTVAGIELQGEEVGPAMQFLEFCSVFQKVLDIRKGEPESVIRELSCGRAVRRGFNSVIVQFYIKLLSRIQKQNGERPPLCAASDGTWLKALKKCITESPYASEELPLNCLNNGAVGYASLDSSKKLRLLNFLCDELLGTEEMRNWIDNENAEFTEKRKEAREKVLAAKEEERHIKKKLKDEVAQAMLELRNGAPLTISEHKDLISKIKTESEKAHAEVLGSLDLLRKKKQRPDAVRTEPIFSEDGQAYWRLKGYNNSRIVLQDIGNRSLIVPQDKWFFYDDEQEKLIEKCIFRSRKRKVIRA</sequence>
<keyword evidence="8" id="KW-0804">Transcription</keyword>
<dbReference type="GO" id="GO:0051301">
    <property type="term" value="P:cell division"/>
    <property type="evidence" value="ECO:0007669"/>
    <property type="project" value="UniProtKB-KW"/>
</dbReference>
<keyword evidence="4" id="KW-1017">Isopeptide bond</keyword>
<dbReference type="Pfam" id="PF10497">
    <property type="entry name" value="zf-4CXXC_R1"/>
    <property type="match status" value="1"/>
</dbReference>
<dbReference type="GO" id="GO:0006355">
    <property type="term" value="P:regulation of DNA-templated transcription"/>
    <property type="evidence" value="ECO:0007669"/>
    <property type="project" value="InterPro"/>
</dbReference>
<accession>A0A1D1XXC3</accession>
<feature type="compositionally biased region" description="Basic and acidic residues" evidence="11">
    <location>
        <begin position="192"/>
        <end position="205"/>
    </location>
</feature>
<reference evidence="13" key="1">
    <citation type="submission" date="2015-07" db="EMBL/GenBank/DDBJ databases">
        <title>Transcriptome Assembly of Anthurium amnicola.</title>
        <authorList>
            <person name="Suzuki J."/>
        </authorList>
    </citation>
    <scope>NUCLEOTIDE SEQUENCE</scope>
</reference>
<keyword evidence="9" id="KW-0539">Nucleus</keyword>
<keyword evidence="10" id="KW-0175">Coiled coil</keyword>
<keyword evidence="7" id="KW-0805">Transcription regulation</keyword>
<comment type="subcellular location">
    <subcellularLocation>
        <location evidence="2">Cytoplasm</location>
    </subcellularLocation>
    <subcellularLocation>
        <location evidence="1">Nucleus</location>
    </subcellularLocation>
</comment>
<dbReference type="PANTHER" id="PTHR31169:SF8">
    <property type="entry name" value="ZINC-FINGER DOMAIN OF MONOAMINE-OXIDASE A REPRESSOR R1 PROTEIN"/>
    <property type="match status" value="1"/>
</dbReference>
<feature type="region of interest" description="Disordered" evidence="11">
    <location>
        <begin position="190"/>
        <end position="231"/>
    </location>
</feature>
<proteinExistence type="predicted"/>
<dbReference type="PANTHER" id="PTHR31169">
    <property type="entry name" value="OS05G0300700 PROTEIN"/>
    <property type="match status" value="1"/>
</dbReference>
<organism evidence="13">
    <name type="scientific">Anthurium amnicola</name>
    <dbReference type="NCBI Taxonomy" id="1678845"/>
    <lineage>
        <taxon>Eukaryota</taxon>
        <taxon>Viridiplantae</taxon>
        <taxon>Streptophyta</taxon>
        <taxon>Embryophyta</taxon>
        <taxon>Tracheophyta</taxon>
        <taxon>Spermatophyta</taxon>
        <taxon>Magnoliopsida</taxon>
        <taxon>Liliopsida</taxon>
        <taxon>Araceae</taxon>
        <taxon>Pothoideae</taxon>
        <taxon>Potheae</taxon>
        <taxon>Anthurium</taxon>
    </lineage>
</organism>
<dbReference type="InterPro" id="IPR040221">
    <property type="entry name" value="CDCA7/CDA7L"/>
</dbReference>
<keyword evidence="13" id="KW-0132">Cell division</keyword>
<evidence type="ECO:0000256" key="9">
    <source>
        <dbReference type="ARBA" id="ARBA00023242"/>
    </source>
</evidence>
<gene>
    <name evidence="13" type="primary">CDCA7L_5</name>
    <name evidence="13" type="ORF">g.65502</name>
</gene>
<keyword evidence="5" id="KW-0597">Phosphoprotein</keyword>
<dbReference type="EMBL" id="GDJX01020889">
    <property type="protein sequence ID" value="JAT47047.1"/>
    <property type="molecule type" value="Transcribed_RNA"/>
</dbReference>
<evidence type="ECO:0000256" key="7">
    <source>
        <dbReference type="ARBA" id="ARBA00023015"/>
    </source>
</evidence>
<evidence type="ECO:0000313" key="13">
    <source>
        <dbReference type="EMBL" id="JAT47047.1"/>
    </source>
</evidence>
<feature type="region of interest" description="Disordered" evidence="11">
    <location>
        <begin position="297"/>
        <end position="323"/>
    </location>
</feature>
<protein>
    <submittedName>
        <fullName evidence="13">Cell division cycle-associated 7-like protein</fullName>
    </submittedName>
</protein>
<evidence type="ECO:0000256" key="1">
    <source>
        <dbReference type="ARBA" id="ARBA00004123"/>
    </source>
</evidence>
<evidence type="ECO:0000256" key="5">
    <source>
        <dbReference type="ARBA" id="ARBA00022553"/>
    </source>
</evidence>
<dbReference type="InterPro" id="IPR018866">
    <property type="entry name" value="Znf-4CXXC_R1"/>
</dbReference>
<evidence type="ECO:0000256" key="2">
    <source>
        <dbReference type="ARBA" id="ARBA00004496"/>
    </source>
</evidence>
<keyword evidence="6" id="KW-0832">Ubl conjugation</keyword>
<evidence type="ECO:0000256" key="3">
    <source>
        <dbReference type="ARBA" id="ARBA00022490"/>
    </source>
</evidence>